<name>A0A7U0N2S5_SERPR</name>
<evidence type="ECO:0000256" key="3">
    <source>
        <dbReference type="ARBA" id="ARBA00010756"/>
    </source>
</evidence>
<comment type="subunit">
    <text evidence="4 8">The glycine cleavage system is composed of four proteins: P, T, L and H.</text>
</comment>
<organism evidence="12 13">
    <name type="scientific">Serratia proteamaculans</name>
    <dbReference type="NCBI Taxonomy" id="28151"/>
    <lineage>
        <taxon>Bacteria</taxon>
        <taxon>Pseudomonadati</taxon>
        <taxon>Pseudomonadota</taxon>
        <taxon>Gammaproteobacteria</taxon>
        <taxon>Enterobacterales</taxon>
        <taxon>Yersiniaceae</taxon>
        <taxon>Serratia</taxon>
    </lineage>
</organism>
<gene>
    <name evidence="8 12" type="primary">gcvP</name>
    <name evidence="12" type="ORF">JKX24_14625</name>
</gene>
<dbReference type="SUPFAM" id="SSF53383">
    <property type="entry name" value="PLP-dependent transferases"/>
    <property type="match status" value="2"/>
</dbReference>
<evidence type="ECO:0000256" key="2">
    <source>
        <dbReference type="ARBA" id="ARBA00003788"/>
    </source>
</evidence>
<evidence type="ECO:0000256" key="1">
    <source>
        <dbReference type="ARBA" id="ARBA00001933"/>
    </source>
</evidence>
<feature type="domain" description="Glycine cleavage system P-protein N-terminal" evidence="10">
    <location>
        <begin position="462"/>
        <end position="739"/>
    </location>
</feature>
<evidence type="ECO:0000256" key="6">
    <source>
        <dbReference type="ARBA" id="ARBA00023002"/>
    </source>
</evidence>
<comment type="cofactor">
    <cofactor evidence="1 8 9">
        <name>pyridoxal 5'-phosphate</name>
        <dbReference type="ChEBI" id="CHEBI:597326"/>
    </cofactor>
</comment>
<dbReference type="PANTHER" id="PTHR11773">
    <property type="entry name" value="GLYCINE DEHYDROGENASE, DECARBOXYLATING"/>
    <property type="match status" value="1"/>
</dbReference>
<dbReference type="CDD" id="cd00613">
    <property type="entry name" value="GDC-P"/>
    <property type="match status" value="2"/>
</dbReference>
<evidence type="ECO:0000256" key="4">
    <source>
        <dbReference type="ARBA" id="ARBA00011690"/>
    </source>
</evidence>
<feature type="modified residue" description="N6-(pyridoxal phosphate)lysine" evidence="8 9">
    <location>
        <position position="708"/>
    </location>
</feature>
<dbReference type="InterPro" id="IPR049316">
    <property type="entry name" value="GDC-P_C"/>
</dbReference>
<evidence type="ECO:0000259" key="10">
    <source>
        <dbReference type="Pfam" id="PF02347"/>
    </source>
</evidence>
<proteinExistence type="inferred from homology"/>
<dbReference type="AlphaFoldDB" id="A0A7U0N2S5"/>
<feature type="domain" description="Glycine dehydrogenase C-terminal" evidence="11">
    <location>
        <begin position="781"/>
        <end position="902"/>
    </location>
</feature>
<dbReference type="GO" id="GO:0004375">
    <property type="term" value="F:glycine dehydrogenase (decarboxylating) activity"/>
    <property type="evidence" value="ECO:0007669"/>
    <property type="project" value="UniProtKB-EC"/>
</dbReference>
<sequence length="959" mass="104478">MTQTLSQLEHSGAFIERHIGSSAEQQQQLLEAVGARSLNALIQQIVPADIQLPAPPPVGDAATEHQALAELKAIASQNQRYKSYIGMGYSAVLTPPVILRNMLENPGWYTAYTPYQPEVSQGRLEALLNFQTVTLDLTGLDLASASLLDEATAAAEAMALAKRASKLKDANRFFVADDVHPQTLDVVRTRAATFGFEVIVDKAEKVLELQGVFGVLLQQVGTTGELHDYSKLLAELKTRKIGTSVAADIMALVLLTAPGKQGADVVFGSAQRFGVPMGYGGPHAAFFACRDEFKRSMPGRIIGVSRDAAGNTALRMAMQTREQHIRREKANSNICTSQVLLANIASLYAVYHGPQGLQRIAGRIHRLTDILAAGLQQAGLQLRHKTWFDTLTVEVKDKAAVLERALSFGINLRTDIHGAVGITLDEATSREDVQTLFALLAGDEHGLDIDALDAAVSKNSQSIPTGMVRQDPILTHPVFNSYHSETEMMRYMHRLERKDLALNQAMIPLGSCTMKLNAAAEMIPITWPEFSELHPFCPPEQAAGYQQMIGQLSQWLVQLTGYDAVCMQPNSGAQGEYAGLLAIRHYHESRNEAGRHICLIPSSAHGTNPASAQMAGMSVVVVACDKNGNIDLHDLRVKAEQAGEELSCIMVTYPSTHGVYEETIREVCQIVHQFGGQVYLDGANMNAQVGITTPGYIGADVSHLNLHKTFCIPHGGGGPGMGPIGVKAHLAPFVPGHSVVQIDGVTTQQGAVSAAPFGSASILPISWMYIRMMGAEGLKQASQVAILNANYIATRLKDAYPVLYTGRDHRVAHECILDIRPLKEETGISEMDIAKRLIDYGFHAPTMSFPVAGTLMVEPTESESKAELDRFIDAMLAIRGEIDRVAKGEWPLEDNPLVNAPHIQAELVSDWQHAYSRELAVFPIAGVRENKYWPSVKRLDDVYGDRNLFCSCVPMSEYE</sequence>
<evidence type="ECO:0000256" key="5">
    <source>
        <dbReference type="ARBA" id="ARBA00022898"/>
    </source>
</evidence>
<dbReference type="GO" id="GO:0016594">
    <property type="term" value="F:glycine binding"/>
    <property type="evidence" value="ECO:0007669"/>
    <property type="project" value="TreeGrafter"/>
</dbReference>
<accession>A0A7U0N2S5</accession>
<dbReference type="Pfam" id="PF02347">
    <property type="entry name" value="GDC-P"/>
    <property type="match status" value="2"/>
</dbReference>
<dbReference type="Pfam" id="PF21478">
    <property type="entry name" value="GcvP2_C"/>
    <property type="match status" value="1"/>
</dbReference>
<keyword evidence="6 8" id="KW-0560">Oxidoreductase</keyword>
<dbReference type="NCBIfam" id="TIGR00461">
    <property type="entry name" value="gcvP"/>
    <property type="match status" value="1"/>
</dbReference>
<dbReference type="FunFam" id="3.90.1150.10:FF:000007">
    <property type="entry name" value="Glycine dehydrogenase (decarboxylating), mitochondrial"/>
    <property type="match status" value="1"/>
</dbReference>
<dbReference type="RefSeq" id="WP_207979441.1">
    <property type="nucleotide sequence ID" value="NZ_CP068391.1"/>
</dbReference>
<dbReference type="InterPro" id="IPR015424">
    <property type="entry name" value="PyrdxlP-dep_Trfase"/>
</dbReference>
<keyword evidence="5 8" id="KW-0663">Pyridoxal phosphate</keyword>
<dbReference type="InterPro" id="IPR003437">
    <property type="entry name" value="GcvP"/>
</dbReference>
<dbReference type="InterPro" id="IPR020581">
    <property type="entry name" value="GDC_P"/>
</dbReference>
<evidence type="ECO:0000259" key="11">
    <source>
        <dbReference type="Pfam" id="PF21478"/>
    </source>
</evidence>
<dbReference type="GO" id="GO:0005829">
    <property type="term" value="C:cytosol"/>
    <property type="evidence" value="ECO:0007669"/>
    <property type="project" value="TreeGrafter"/>
</dbReference>
<comment type="similarity">
    <text evidence="3 8">Belongs to the GcvP family.</text>
</comment>
<dbReference type="EC" id="1.4.4.2" evidence="8"/>
<dbReference type="GO" id="GO:0019464">
    <property type="term" value="P:glycine decarboxylation via glycine cleavage system"/>
    <property type="evidence" value="ECO:0007669"/>
    <property type="project" value="UniProtKB-UniRule"/>
</dbReference>
<dbReference type="FunFam" id="3.40.640.10:FF:000005">
    <property type="entry name" value="Glycine dehydrogenase (decarboxylating), mitochondrial"/>
    <property type="match status" value="1"/>
</dbReference>
<evidence type="ECO:0000313" key="12">
    <source>
        <dbReference type="EMBL" id="QQX51456.1"/>
    </source>
</evidence>
<evidence type="ECO:0000256" key="8">
    <source>
        <dbReference type="HAMAP-Rule" id="MF_00711"/>
    </source>
</evidence>
<comment type="function">
    <text evidence="2 8">The glycine cleavage system catalyzes the degradation of glycine. The P protein binds the alpha-amino group of glycine through its pyridoxal phosphate cofactor; CO(2) is released and the remaining methylamine moiety is then transferred to the lipoamide cofactor of the H protein.</text>
</comment>
<dbReference type="Proteomes" id="UP000596176">
    <property type="component" value="Chromosome"/>
</dbReference>
<protein>
    <recommendedName>
        <fullName evidence="8">Glycine dehydrogenase (decarboxylating)</fullName>
        <ecNumber evidence="8">1.4.4.2</ecNumber>
    </recommendedName>
    <alternativeName>
        <fullName evidence="8">Glycine cleavage system P-protein</fullName>
    </alternativeName>
    <alternativeName>
        <fullName evidence="8">Glycine decarboxylase</fullName>
    </alternativeName>
    <alternativeName>
        <fullName evidence="8">Glycine dehydrogenase (aminomethyl-transferring)</fullName>
    </alternativeName>
</protein>
<dbReference type="FunFam" id="3.40.640.10:FF:000007">
    <property type="entry name" value="glycine dehydrogenase (Decarboxylating), mitochondrial"/>
    <property type="match status" value="1"/>
</dbReference>
<comment type="catalytic activity">
    <reaction evidence="7 8">
        <text>N(6)-[(R)-lipoyl]-L-lysyl-[glycine-cleavage complex H protein] + glycine + H(+) = N(6)-[(R)-S(8)-aminomethyldihydrolipoyl]-L-lysyl-[glycine-cleavage complex H protein] + CO2</text>
        <dbReference type="Rhea" id="RHEA:24304"/>
        <dbReference type="Rhea" id="RHEA-COMP:10494"/>
        <dbReference type="Rhea" id="RHEA-COMP:10495"/>
        <dbReference type="ChEBI" id="CHEBI:15378"/>
        <dbReference type="ChEBI" id="CHEBI:16526"/>
        <dbReference type="ChEBI" id="CHEBI:57305"/>
        <dbReference type="ChEBI" id="CHEBI:83099"/>
        <dbReference type="ChEBI" id="CHEBI:83143"/>
        <dbReference type="EC" id="1.4.4.2"/>
    </reaction>
</comment>
<dbReference type="PANTHER" id="PTHR11773:SF13">
    <property type="entry name" value="GLYCINE DEHYDROGENASE (DECARBOXYLATING)"/>
    <property type="match status" value="1"/>
</dbReference>
<dbReference type="InterPro" id="IPR015421">
    <property type="entry name" value="PyrdxlP-dep_Trfase_major"/>
</dbReference>
<dbReference type="InterPro" id="IPR049315">
    <property type="entry name" value="GDC-P_N"/>
</dbReference>
<evidence type="ECO:0000256" key="7">
    <source>
        <dbReference type="ARBA" id="ARBA00049026"/>
    </source>
</evidence>
<dbReference type="HAMAP" id="MF_00711">
    <property type="entry name" value="GcvP"/>
    <property type="match status" value="1"/>
</dbReference>
<dbReference type="EMBL" id="CP068391">
    <property type="protein sequence ID" value="QQX51456.1"/>
    <property type="molecule type" value="Genomic_DNA"/>
</dbReference>
<dbReference type="Gene3D" id="3.90.1150.10">
    <property type="entry name" value="Aspartate Aminotransferase, domain 1"/>
    <property type="match status" value="2"/>
</dbReference>
<feature type="domain" description="Glycine cleavage system P-protein N-terminal" evidence="10">
    <location>
        <begin position="16"/>
        <end position="440"/>
    </location>
</feature>
<evidence type="ECO:0000256" key="9">
    <source>
        <dbReference type="PIRSR" id="PIRSR603437-50"/>
    </source>
</evidence>
<evidence type="ECO:0000313" key="13">
    <source>
        <dbReference type="Proteomes" id="UP000596176"/>
    </source>
</evidence>
<reference evidence="12 13" key="1">
    <citation type="submission" date="2021-01" db="EMBL/GenBank/DDBJ databases">
        <title>Chromosome sequence of Serratia proteamaculans strain 94 rif-r, isolated from spoiled beef.</title>
        <authorList>
            <person name="Zaytseva Y.V."/>
            <person name="Iablokov S.N."/>
            <person name="Klyukina A."/>
        </authorList>
    </citation>
    <scope>NUCLEOTIDE SEQUENCE [LARGE SCALE GENOMIC DNA]</scope>
    <source>
        <strain evidence="12 13">94 rif-r</strain>
    </source>
</reference>
<dbReference type="Gene3D" id="3.40.640.10">
    <property type="entry name" value="Type I PLP-dependent aspartate aminotransferase-like (Major domain)"/>
    <property type="match status" value="2"/>
</dbReference>
<dbReference type="NCBIfam" id="NF003346">
    <property type="entry name" value="PRK04366.1"/>
    <property type="match status" value="1"/>
</dbReference>
<dbReference type="InterPro" id="IPR015422">
    <property type="entry name" value="PyrdxlP-dep_Trfase_small"/>
</dbReference>
<dbReference type="GO" id="GO:0030170">
    <property type="term" value="F:pyridoxal phosphate binding"/>
    <property type="evidence" value="ECO:0007669"/>
    <property type="project" value="TreeGrafter"/>
</dbReference>
<dbReference type="GO" id="GO:0005960">
    <property type="term" value="C:glycine cleavage complex"/>
    <property type="evidence" value="ECO:0007669"/>
    <property type="project" value="TreeGrafter"/>
</dbReference>